<keyword evidence="1 5" id="KW-0689">Ribosomal protein</keyword>
<dbReference type="Pfam" id="PF01020">
    <property type="entry name" value="Ribosomal_L40e"/>
    <property type="match status" value="1"/>
</dbReference>
<evidence type="ECO:0000259" key="4">
    <source>
        <dbReference type="SMART" id="SM01377"/>
    </source>
</evidence>
<dbReference type="SMART" id="SM01377">
    <property type="entry name" value="Ribosomal_L40e"/>
    <property type="match status" value="1"/>
</dbReference>
<evidence type="ECO:0000313" key="5">
    <source>
        <dbReference type="EMBL" id="AIE96090.1"/>
    </source>
</evidence>
<evidence type="ECO:0000256" key="3">
    <source>
        <dbReference type="ARBA" id="ARBA00035355"/>
    </source>
</evidence>
<dbReference type="SUPFAM" id="SSF57829">
    <property type="entry name" value="Zn-binding ribosomal proteins"/>
    <property type="match status" value="1"/>
</dbReference>
<feature type="domain" description="Large ribosomal subunit protein eL40" evidence="4">
    <location>
        <begin position="3"/>
        <end position="51"/>
    </location>
</feature>
<gene>
    <name evidence="5" type="primary">RP-L40e</name>
    <name evidence="5" type="synonym">RPL40</name>
</gene>
<dbReference type="InterPro" id="IPR011332">
    <property type="entry name" value="Ribosomal_zn-bd"/>
</dbReference>
<dbReference type="PANTHER" id="PTHR39649:SF1">
    <property type="entry name" value="LARGE RIBOSOMAL SUBUNIT PROTEIN EL40"/>
    <property type="match status" value="1"/>
</dbReference>
<dbReference type="GO" id="GO:0005840">
    <property type="term" value="C:ribosome"/>
    <property type="evidence" value="ECO:0007669"/>
    <property type="project" value="UniProtKB-KW"/>
</dbReference>
<dbReference type="GO" id="GO:0006412">
    <property type="term" value="P:translation"/>
    <property type="evidence" value="ECO:0007669"/>
    <property type="project" value="InterPro"/>
</dbReference>
<accession>A0A075FWH1</accession>
<dbReference type="Gene3D" id="4.10.1060.50">
    <property type="match status" value="1"/>
</dbReference>
<proteinExistence type="predicted"/>
<reference evidence="5" key="1">
    <citation type="journal article" date="2014" name="Genome Biol. Evol.">
        <title>Pangenome evidence for extensive interdomain horizontal transfer affecting lineage core and shell genes in uncultured planktonic thaumarchaeota and euryarchaeota.</title>
        <authorList>
            <person name="Deschamps P."/>
            <person name="Zivanovic Y."/>
            <person name="Moreira D."/>
            <person name="Rodriguez-Valera F."/>
            <person name="Lopez-Garcia P."/>
        </authorList>
    </citation>
    <scope>NUCLEOTIDE SEQUENCE</scope>
</reference>
<dbReference type="NCBIfam" id="NF003161">
    <property type="entry name" value="PRK04136.1"/>
    <property type="match status" value="1"/>
</dbReference>
<sequence>MPVADPLKKQIAQKARLHMKICISCGARLDISATRCRKCRSTTLRLKNRTLGAKK</sequence>
<protein>
    <recommendedName>
        <fullName evidence="3">50S ribosomal protein L40e</fullName>
    </recommendedName>
</protein>
<keyword evidence="2" id="KW-0687">Ribonucleoprotein</keyword>
<dbReference type="GO" id="GO:1990904">
    <property type="term" value="C:ribonucleoprotein complex"/>
    <property type="evidence" value="ECO:0007669"/>
    <property type="project" value="UniProtKB-KW"/>
</dbReference>
<dbReference type="EMBL" id="KF900469">
    <property type="protein sequence ID" value="AIE96090.1"/>
    <property type="molecule type" value="Genomic_DNA"/>
</dbReference>
<dbReference type="GO" id="GO:0003735">
    <property type="term" value="F:structural constituent of ribosome"/>
    <property type="evidence" value="ECO:0007669"/>
    <property type="project" value="InterPro"/>
</dbReference>
<evidence type="ECO:0000256" key="1">
    <source>
        <dbReference type="ARBA" id="ARBA00022980"/>
    </source>
</evidence>
<dbReference type="InterPro" id="IPR001975">
    <property type="entry name" value="Ribosomal_eL40_dom"/>
</dbReference>
<organism evidence="5">
    <name type="scientific">uncultured marine thaumarchaeote AD1000_72_F04</name>
    <dbReference type="NCBI Taxonomy" id="1455938"/>
    <lineage>
        <taxon>Archaea</taxon>
        <taxon>Nitrososphaerota</taxon>
        <taxon>environmental samples</taxon>
    </lineage>
</organism>
<dbReference type="PANTHER" id="PTHR39649">
    <property type="entry name" value="50S RIBOSOMAL PROTEIN L40E"/>
    <property type="match status" value="1"/>
</dbReference>
<dbReference type="AlphaFoldDB" id="A0A075FWH1"/>
<dbReference type="InterPro" id="IPR038587">
    <property type="entry name" value="Ribosomal_eL40_sf"/>
</dbReference>
<name>A0A075FWH1_9ARCH</name>
<evidence type="ECO:0000256" key="2">
    <source>
        <dbReference type="ARBA" id="ARBA00023274"/>
    </source>
</evidence>
<dbReference type="InterPro" id="IPR023657">
    <property type="entry name" value="Ribosomal_eL40_arc"/>
</dbReference>